<proteinExistence type="predicted"/>
<reference evidence="1" key="1">
    <citation type="submission" date="2018-05" db="EMBL/GenBank/DDBJ databases">
        <authorList>
            <person name="Lanie J.A."/>
            <person name="Ng W.-L."/>
            <person name="Kazmierczak K.M."/>
            <person name="Andrzejewski T.M."/>
            <person name="Davidsen T.M."/>
            <person name="Wayne K.J."/>
            <person name="Tettelin H."/>
            <person name="Glass J.I."/>
            <person name="Rusch D."/>
            <person name="Podicherti R."/>
            <person name="Tsui H.-C.T."/>
            <person name="Winkler M.E."/>
        </authorList>
    </citation>
    <scope>NUCLEOTIDE SEQUENCE</scope>
</reference>
<gene>
    <name evidence="1" type="ORF">METZ01_LOCUS109244</name>
</gene>
<sequence length="300" mass="33388">MSKSAIIFIYTCFTTVLLAQAERSVQGAFGAVTIDGKVWNQIAFRPVIPIWKFGVALDLVFYFDADGNLHKDEWDFSSGEAIKNTLIDKIYYIRYGFPNDPLYIKVGSLDYVKLGYGILVNGYSNAIEYPQVRKVGLDFSVKRNLFSVQGFVNDFKENLGLTGFRVQTPVLAGIPIGVSAVMDRNQYLGLKDRDGDGRPNLVDDFPDDATWWLDTDYDGFADSDPLELDIDGDGITDTLDSSIPGWTGETTPLDTHIIKRSEPLNVKEESDPILSIAFDISYPIITEQSMSIAIYAQAAK</sequence>
<protein>
    <submittedName>
        <fullName evidence="1">Uncharacterized protein</fullName>
    </submittedName>
</protein>
<accession>A0A381WVC3</accession>
<name>A0A381WVC3_9ZZZZ</name>
<dbReference type="SUPFAM" id="SSF103647">
    <property type="entry name" value="TSP type-3 repeat"/>
    <property type="match status" value="1"/>
</dbReference>
<dbReference type="AlphaFoldDB" id="A0A381WVC3"/>
<dbReference type="GO" id="GO:0005509">
    <property type="term" value="F:calcium ion binding"/>
    <property type="evidence" value="ECO:0007669"/>
    <property type="project" value="InterPro"/>
</dbReference>
<organism evidence="1">
    <name type="scientific">marine metagenome</name>
    <dbReference type="NCBI Taxonomy" id="408172"/>
    <lineage>
        <taxon>unclassified sequences</taxon>
        <taxon>metagenomes</taxon>
        <taxon>ecological metagenomes</taxon>
    </lineage>
</organism>
<feature type="non-terminal residue" evidence="1">
    <location>
        <position position="300"/>
    </location>
</feature>
<dbReference type="InterPro" id="IPR028974">
    <property type="entry name" value="TSP_type-3_rpt"/>
</dbReference>
<evidence type="ECO:0000313" key="1">
    <source>
        <dbReference type="EMBL" id="SVA56390.1"/>
    </source>
</evidence>
<dbReference type="EMBL" id="UINC01012989">
    <property type="protein sequence ID" value="SVA56390.1"/>
    <property type="molecule type" value="Genomic_DNA"/>
</dbReference>
<dbReference type="Gene3D" id="4.10.1080.10">
    <property type="entry name" value="TSP type-3 repeat"/>
    <property type="match status" value="1"/>
</dbReference>